<proteinExistence type="predicted"/>
<evidence type="ECO:0000313" key="1">
    <source>
        <dbReference type="EMBL" id="MCD5316583.1"/>
    </source>
</evidence>
<accession>A0A9X1NLY7</accession>
<comment type="caution">
    <text evidence="1">The sequence shown here is derived from an EMBL/GenBank/DDBJ whole genome shotgun (WGS) entry which is preliminary data.</text>
</comment>
<organism evidence="1 2">
    <name type="scientific">Kineosporia babensis</name>
    <dbReference type="NCBI Taxonomy" id="499548"/>
    <lineage>
        <taxon>Bacteria</taxon>
        <taxon>Bacillati</taxon>
        <taxon>Actinomycetota</taxon>
        <taxon>Actinomycetes</taxon>
        <taxon>Kineosporiales</taxon>
        <taxon>Kineosporiaceae</taxon>
        <taxon>Kineosporia</taxon>
    </lineage>
</organism>
<reference evidence="1" key="1">
    <citation type="submission" date="2021-11" db="EMBL/GenBank/DDBJ databases">
        <title>Streptomyces corallinus and Kineosporia corallina sp. nov., two new coral-derived marine actinobacteria.</title>
        <authorList>
            <person name="Buangrab K."/>
            <person name="Sutthacheep M."/>
            <person name="Yeemin T."/>
            <person name="Harunari E."/>
            <person name="Igarashi Y."/>
            <person name="Sripreechasak P."/>
            <person name="Kanchanasin P."/>
            <person name="Tanasupawat S."/>
            <person name="Phongsopitanun W."/>
        </authorList>
    </citation>
    <scope>NUCLEOTIDE SEQUENCE</scope>
    <source>
        <strain evidence="1">JCM 31032</strain>
    </source>
</reference>
<protein>
    <submittedName>
        <fullName evidence="1">Uncharacterized protein</fullName>
    </submittedName>
</protein>
<keyword evidence="2" id="KW-1185">Reference proteome</keyword>
<dbReference type="Proteomes" id="UP001138997">
    <property type="component" value="Unassembled WGS sequence"/>
</dbReference>
<dbReference type="EMBL" id="JAJOMB010000031">
    <property type="protein sequence ID" value="MCD5316583.1"/>
    <property type="molecule type" value="Genomic_DNA"/>
</dbReference>
<gene>
    <name evidence="1" type="ORF">LR394_37365</name>
</gene>
<dbReference type="RefSeq" id="WP_231449434.1">
    <property type="nucleotide sequence ID" value="NZ_JAJOMB010000031.1"/>
</dbReference>
<evidence type="ECO:0000313" key="2">
    <source>
        <dbReference type="Proteomes" id="UP001138997"/>
    </source>
</evidence>
<name>A0A9X1NLY7_9ACTN</name>
<sequence length="165" mass="16887">MKRRTACWLIEDDLRAFGAQVALALPSAWWMCSRPGLNAVHAHAAVLEALECGGGFQCFLPLPAGAEPPAGSLVGSGVSATPGLRVQALVQLQAAVVHPAGLFGPGHLQAGWLAGSTASEQADQVWGALSEVCGPGLSIGPAARELVLGQGLQLSEGGDERFQLS</sequence>
<dbReference type="AlphaFoldDB" id="A0A9X1NLY7"/>